<dbReference type="InterPro" id="IPR016162">
    <property type="entry name" value="Ald_DH_N"/>
</dbReference>
<accession>A0ABW0PU30</accession>
<dbReference type="Proteomes" id="UP001596150">
    <property type="component" value="Unassembled WGS sequence"/>
</dbReference>
<name>A0ABW0PU30_9HYPH</name>
<evidence type="ECO:0000259" key="5">
    <source>
        <dbReference type="Pfam" id="PF00171"/>
    </source>
</evidence>
<dbReference type="Gene3D" id="3.40.605.10">
    <property type="entry name" value="Aldehyde Dehydrogenase, Chain A, domain 1"/>
    <property type="match status" value="1"/>
</dbReference>
<comment type="similarity">
    <text evidence="1">Belongs to the aldehyde dehydrogenase family.</text>
</comment>
<dbReference type="InterPro" id="IPR015590">
    <property type="entry name" value="Aldehyde_DH_dom"/>
</dbReference>
<comment type="catalytic activity">
    <reaction evidence="4">
        <text>an aldehyde + NAD(+) + H2O = a carboxylate + NADH + 2 H(+)</text>
        <dbReference type="Rhea" id="RHEA:16185"/>
        <dbReference type="ChEBI" id="CHEBI:15377"/>
        <dbReference type="ChEBI" id="CHEBI:15378"/>
        <dbReference type="ChEBI" id="CHEBI:17478"/>
        <dbReference type="ChEBI" id="CHEBI:29067"/>
        <dbReference type="ChEBI" id="CHEBI:57540"/>
        <dbReference type="ChEBI" id="CHEBI:57945"/>
        <dbReference type="EC" id="1.2.1.3"/>
    </reaction>
</comment>
<dbReference type="Gene3D" id="3.40.309.10">
    <property type="entry name" value="Aldehyde Dehydrogenase, Chain A, domain 2"/>
    <property type="match status" value="1"/>
</dbReference>
<reference evidence="7" key="1">
    <citation type="journal article" date="2019" name="Int. J. Syst. Evol. Microbiol.">
        <title>The Global Catalogue of Microorganisms (GCM) 10K type strain sequencing project: providing services to taxonomists for standard genome sequencing and annotation.</title>
        <authorList>
            <consortium name="The Broad Institute Genomics Platform"/>
            <consortium name="The Broad Institute Genome Sequencing Center for Infectious Disease"/>
            <person name="Wu L."/>
            <person name="Ma J."/>
        </authorList>
    </citation>
    <scope>NUCLEOTIDE SEQUENCE [LARGE SCALE GENOMIC DNA]</scope>
    <source>
        <strain evidence="7">KACC 12633</strain>
    </source>
</reference>
<evidence type="ECO:0000256" key="4">
    <source>
        <dbReference type="ARBA" id="ARBA00049194"/>
    </source>
</evidence>
<organism evidence="6 7">
    <name type="scientific">Kaistia terrae</name>
    <dbReference type="NCBI Taxonomy" id="537017"/>
    <lineage>
        <taxon>Bacteria</taxon>
        <taxon>Pseudomonadati</taxon>
        <taxon>Pseudomonadota</taxon>
        <taxon>Alphaproteobacteria</taxon>
        <taxon>Hyphomicrobiales</taxon>
        <taxon>Kaistiaceae</taxon>
        <taxon>Kaistia</taxon>
    </lineage>
</organism>
<dbReference type="InterPro" id="IPR016163">
    <property type="entry name" value="Ald_DH_C"/>
</dbReference>
<keyword evidence="7" id="KW-1185">Reference proteome</keyword>
<evidence type="ECO:0000313" key="6">
    <source>
        <dbReference type="EMBL" id="MFC5515217.1"/>
    </source>
</evidence>
<keyword evidence="2" id="KW-0560">Oxidoreductase</keyword>
<dbReference type="EC" id="1.2.1.3" evidence="3"/>
<dbReference type="InterPro" id="IPR016161">
    <property type="entry name" value="Ald_DH/histidinol_DH"/>
</dbReference>
<comment type="caution">
    <text evidence="6">The sequence shown here is derived from an EMBL/GenBank/DDBJ whole genome shotgun (WGS) entry which is preliminary data.</text>
</comment>
<sequence length="476" mass="50226">MSNLLKFYIDGQWVDPVTPNTIDVINPATEEAFATISLGSAADVDKAVKAARAAFPAFSATSKAERLALLKRVAEVYASRLDEIGDTIRQEIGAPTTFARDAQAGVGVAHLESAIKALEELEFESWQGTTRIVKEPIGVVGLITPWNWPINQIALKVAPALAVGSTIVLKPSEISPLSAILFAEILHEAGVPAGVFNLVNGDGATVGEAISAHPDIDMVSFTGSTRAGILVAKAAADTIKRVSQELGGKSANIVLADADLKDAVSKGVAGAYLNNGQSCAAPTRLFVPESRKEEAYAIAREAAEAFKVGDPSDPATQLGPVVSQVQFDRVQRLIEAGIAEGARLITGGPGRPNGLNRGYYIQPTVFGDVLPSHSIAREEIFGPVLSILTYRDEEEAIELANDSIYGLAAYVQAGDRDRAAVIARRLRAGQVSINYPGWDSSAPFGGYKRSGNGREGGPFGLHEFLEVKAILGDQAA</sequence>
<evidence type="ECO:0000256" key="2">
    <source>
        <dbReference type="ARBA" id="ARBA00023002"/>
    </source>
</evidence>
<dbReference type="InterPro" id="IPR016160">
    <property type="entry name" value="Ald_DH_CS_CYS"/>
</dbReference>
<feature type="domain" description="Aldehyde dehydrogenase" evidence="5">
    <location>
        <begin position="13"/>
        <end position="470"/>
    </location>
</feature>
<dbReference type="PANTHER" id="PTHR42804:SF1">
    <property type="entry name" value="ALDEHYDE DEHYDROGENASE-RELATED"/>
    <property type="match status" value="1"/>
</dbReference>
<dbReference type="EMBL" id="JBHSML010000002">
    <property type="protein sequence ID" value="MFC5515217.1"/>
    <property type="molecule type" value="Genomic_DNA"/>
</dbReference>
<dbReference type="CDD" id="cd07138">
    <property type="entry name" value="ALDH_CddD_SSP0762"/>
    <property type="match status" value="1"/>
</dbReference>
<evidence type="ECO:0000313" key="7">
    <source>
        <dbReference type="Proteomes" id="UP001596150"/>
    </source>
</evidence>
<evidence type="ECO:0000256" key="3">
    <source>
        <dbReference type="ARBA" id="ARBA00024226"/>
    </source>
</evidence>
<protein>
    <recommendedName>
        <fullName evidence="3">aldehyde dehydrogenase (NAD(+))</fullName>
        <ecNumber evidence="3">1.2.1.3</ecNumber>
    </recommendedName>
</protein>
<gene>
    <name evidence="6" type="ORF">ACFPP9_05500</name>
</gene>
<dbReference type="RefSeq" id="WP_266343214.1">
    <property type="nucleotide sequence ID" value="NZ_JAPKNH010000002.1"/>
</dbReference>
<dbReference type="PANTHER" id="PTHR42804">
    <property type="entry name" value="ALDEHYDE DEHYDROGENASE"/>
    <property type="match status" value="1"/>
</dbReference>
<proteinExistence type="inferred from homology"/>
<evidence type="ECO:0000256" key="1">
    <source>
        <dbReference type="ARBA" id="ARBA00009986"/>
    </source>
</evidence>
<dbReference type="Pfam" id="PF00171">
    <property type="entry name" value="Aldedh"/>
    <property type="match status" value="1"/>
</dbReference>
<dbReference type="SUPFAM" id="SSF53720">
    <property type="entry name" value="ALDH-like"/>
    <property type="match status" value="1"/>
</dbReference>
<dbReference type="PROSITE" id="PS00070">
    <property type="entry name" value="ALDEHYDE_DEHYDR_CYS"/>
    <property type="match status" value="1"/>
</dbReference>